<feature type="compositionally biased region" description="Polar residues" evidence="1">
    <location>
        <begin position="171"/>
        <end position="189"/>
    </location>
</feature>
<evidence type="ECO:0000313" key="2">
    <source>
        <dbReference type="EMBL" id="CAB0014624.1"/>
    </source>
</evidence>
<feature type="non-terminal residue" evidence="2">
    <location>
        <position position="219"/>
    </location>
</feature>
<feature type="compositionally biased region" description="Gly residues" evidence="1">
    <location>
        <begin position="156"/>
        <end position="170"/>
    </location>
</feature>
<dbReference type="Proteomes" id="UP000479000">
    <property type="component" value="Unassembled WGS sequence"/>
</dbReference>
<evidence type="ECO:0000256" key="1">
    <source>
        <dbReference type="SAM" id="MobiDB-lite"/>
    </source>
</evidence>
<reference evidence="2 3" key="1">
    <citation type="submission" date="2020-02" db="EMBL/GenBank/DDBJ databases">
        <authorList>
            <person name="Ferguson B K."/>
        </authorList>
    </citation>
    <scope>NUCLEOTIDE SEQUENCE [LARGE SCALE GENOMIC DNA]</scope>
</reference>
<evidence type="ECO:0000313" key="3">
    <source>
        <dbReference type="Proteomes" id="UP000479000"/>
    </source>
</evidence>
<name>A0A6H5H9Q3_9HEMI</name>
<proteinExistence type="predicted"/>
<feature type="compositionally biased region" description="Low complexity" evidence="1">
    <location>
        <begin position="190"/>
        <end position="208"/>
    </location>
</feature>
<keyword evidence="3" id="KW-1185">Reference proteome</keyword>
<feature type="region of interest" description="Disordered" evidence="1">
    <location>
        <begin position="61"/>
        <end position="81"/>
    </location>
</feature>
<protein>
    <submittedName>
        <fullName evidence="2">Uncharacterized protein</fullName>
    </submittedName>
</protein>
<organism evidence="2 3">
    <name type="scientific">Nesidiocoris tenuis</name>
    <dbReference type="NCBI Taxonomy" id="355587"/>
    <lineage>
        <taxon>Eukaryota</taxon>
        <taxon>Metazoa</taxon>
        <taxon>Ecdysozoa</taxon>
        <taxon>Arthropoda</taxon>
        <taxon>Hexapoda</taxon>
        <taxon>Insecta</taxon>
        <taxon>Pterygota</taxon>
        <taxon>Neoptera</taxon>
        <taxon>Paraneoptera</taxon>
        <taxon>Hemiptera</taxon>
        <taxon>Heteroptera</taxon>
        <taxon>Panheteroptera</taxon>
        <taxon>Cimicomorpha</taxon>
        <taxon>Miridae</taxon>
        <taxon>Dicyphina</taxon>
        <taxon>Nesidiocoris</taxon>
    </lineage>
</organism>
<feature type="region of interest" description="Disordered" evidence="1">
    <location>
        <begin position="118"/>
        <end position="219"/>
    </location>
</feature>
<gene>
    <name evidence="2" type="ORF">NTEN_LOCUS19041</name>
</gene>
<accession>A0A6H5H9Q3</accession>
<dbReference type="AlphaFoldDB" id="A0A6H5H9Q3"/>
<dbReference type="EMBL" id="CADCXU010028124">
    <property type="protein sequence ID" value="CAB0014624.1"/>
    <property type="molecule type" value="Genomic_DNA"/>
</dbReference>
<sequence length="219" mass="22802">MPQSCVERLQRLFREAPRPESLSTSNHFHERHEILGSASPGRFHVQGRGERDAGRACLSLESCRSSGSPRPLRPTGLTRKNSDIDESTVWCACVENDFIIPRTAKETSSSLVELKLRRKKRRADENVGGKGDSATPSAGNGGGPAPPTTPVLPSQFGGGDTNSAGDGGSVGQAQSLSNPDGSGSSATEQSSADPAATGATPTSTPSDAIKGLNFTDNLS</sequence>